<dbReference type="InterPro" id="IPR028896">
    <property type="entry name" value="GcvT/YgfZ/DmdA"/>
</dbReference>
<comment type="caution">
    <text evidence="3">The sequence shown here is derived from an EMBL/GenBank/DDBJ whole genome shotgun (WGS) entry which is preliminary data.</text>
</comment>
<evidence type="ECO:0000259" key="1">
    <source>
        <dbReference type="Pfam" id="PF01571"/>
    </source>
</evidence>
<accession>A0A0C1YM58</accession>
<dbReference type="Gene3D" id="3.30.1360.120">
    <property type="entry name" value="Probable tRNA modification gtpase trme, domain 1"/>
    <property type="match status" value="1"/>
</dbReference>
<dbReference type="InterPro" id="IPR013977">
    <property type="entry name" value="GcvT_C"/>
</dbReference>
<proteinExistence type="predicted"/>
<dbReference type="AlphaFoldDB" id="A0A0C1YM58"/>
<sequence length="351" mass="36926">MGNALQDLQTNQGAVFAEELSVPVTFGNDAAALAAAQSGVAVCDRSHWGRIRVSDSDRLRFLHNQTTNQMQQLQPGQGCDTVFVTSTGRTIDLVTAYVDADSVLLLTSPGQAEPLMQWMDRYIFFADKVKLTDETATTVAFTIIGPDSPALLAQLGLSELATAPDHSHQVATIAGVEVQVANGSGLALPGFTLIAAADAGGPLWSALTDAGAVPLGDRGWQTLRVEQGRPLPGTELTDDYNPLEAALWQAISFDKGCYIGQETIARLQTYQGVKQQLWGLQLAAPVAPDTPIMVEGNKVGVVTSCVPTAEGAIALGYIRTKAGGLGLSVTVDNQSATVVDLPFASRGYLAT</sequence>
<evidence type="ECO:0000259" key="2">
    <source>
        <dbReference type="Pfam" id="PF08669"/>
    </source>
</evidence>
<dbReference type="PANTHER" id="PTHR43757">
    <property type="entry name" value="AMINOMETHYLTRANSFERASE"/>
    <property type="match status" value="1"/>
</dbReference>
<feature type="domain" description="GCVT N-terminal" evidence="1">
    <location>
        <begin position="7"/>
        <end position="255"/>
    </location>
</feature>
<organism evidence="3">
    <name type="scientific">Lyngbya confervoides BDU141951</name>
    <dbReference type="NCBI Taxonomy" id="1574623"/>
    <lineage>
        <taxon>Bacteria</taxon>
        <taxon>Bacillati</taxon>
        <taxon>Cyanobacteriota</taxon>
        <taxon>Cyanophyceae</taxon>
        <taxon>Oscillatoriophycideae</taxon>
        <taxon>Oscillatoriales</taxon>
        <taxon>Microcoleaceae</taxon>
        <taxon>Lyngbya</taxon>
    </lineage>
</organism>
<reference evidence="3" key="3">
    <citation type="submission" date="2020-02" db="EMBL/GenBank/DDBJ databases">
        <authorList>
            <person name="Sarangi A.N."/>
            <person name="Ghosh S."/>
            <person name="Mukherjee M."/>
            <person name="Tripathy S."/>
        </authorList>
    </citation>
    <scope>NUCLEOTIDE SEQUENCE</scope>
    <source>
        <strain evidence="3">BDU141951</strain>
    </source>
</reference>
<dbReference type="InterPro" id="IPR017703">
    <property type="entry name" value="YgfZ/GCV_T_CS"/>
</dbReference>
<dbReference type="Pfam" id="PF08669">
    <property type="entry name" value="GCV_T_C"/>
    <property type="match status" value="1"/>
</dbReference>
<protein>
    <submittedName>
        <fullName evidence="3">Folate-binding protein YgfZ</fullName>
    </submittedName>
</protein>
<dbReference type="InterPro" id="IPR029043">
    <property type="entry name" value="GcvT/YgfZ_C"/>
</dbReference>
<dbReference type="NCBIfam" id="TIGR03317">
    <property type="entry name" value="ygfZ_signature"/>
    <property type="match status" value="1"/>
</dbReference>
<name>A0A0C1YM58_9CYAN</name>
<dbReference type="SUPFAM" id="SSF101790">
    <property type="entry name" value="Aminomethyltransferase beta-barrel domain"/>
    <property type="match status" value="1"/>
</dbReference>
<gene>
    <name evidence="3" type="ORF">QQ91_013560</name>
</gene>
<dbReference type="PANTHER" id="PTHR43757:SF14">
    <property type="entry name" value="GLYCINE CLEAVAGE T-PROTEIN FAMILY"/>
    <property type="match status" value="1"/>
</dbReference>
<evidence type="ECO:0000313" key="3">
    <source>
        <dbReference type="EMBL" id="NEV68139.1"/>
    </source>
</evidence>
<reference evidence="3" key="2">
    <citation type="journal article" date="2015" name="Genome Announc.">
        <title>Draft Genome Sequence of Filamentous Marine Cyanobacterium Lyngbya confervoides Strain BDU141951.</title>
        <authorList>
            <person name="Chandrababunaidu M.M."/>
            <person name="Sen D."/>
            <person name="Tripathy S."/>
        </authorList>
    </citation>
    <scope>NUCLEOTIDE SEQUENCE</scope>
    <source>
        <strain evidence="3">BDU141951</strain>
    </source>
</reference>
<dbReference type="SUPFAM" id="SSF103025">
    <property type="entry name" value="Folate-binding domain"/>
    <property type="match status" value="1"/>
</dbReference>
<feature type="domain" description="Aminomethyltransferase C-terminal" evidence="2">
    <location>
        <begin position="276"/>
        <end position="343"/>
    </location>
</feature>
<dbReference type="InterPro" id="IPR006222">
    <property type="entry name" value="GCVT_N"/>
</dbReference>
<dbReference type="PIRSF" id="PIRSF006487">
    <property type="entry name" value="GcvT"/>
    <property type="match status" value="1"/>
</dbReference>
<dbReference type="Pfam" id="PF01571">
    <property type="entry name" value="GCV_T"/>
    <property type="match status" value="1"/>
</dbReference>
<dbReference type="EMBL" id="JTHE02000003">
    <property type="protein sequence ID" value="NEV68139.1"/>
    <property type="molecule type" value="Genomic_DNA"/>
</dbReference>
<reference evidence="3" key="1">
    <citation type="submission" date="2014-11" db="EMBL/GenBank/DDBJ databases">
        <authorList>
            <person name="Malar M.C."/>
            <person name="Sen D."/>
            <person name="Tripathy S."/>
        </authorList>
    </citation>
    <scope>NUCLEOTIDE SEQUENCE</scope>
    <source>
        <strain evidence="3">BDU141951</strain>
    </source>
</reference>
<dbReference type="InterPro" id="IPR027266">
    <property type="entry name" value="TrmE/GcvT-like"/>
</dbReference>